<comment type="caution">
    <text evidence="2">The sequence shown here is derived from an EMBL/GenBank/DDBJ whole genome shotgun (WGS) entry which is preliminary data.</text>
</comment>
<dbReference type="InterPro" id="IPR003732">
    <property type="entry name" value="Daa-tRNA_deacyls_DTD"/>
</dbReference>
<dbReference type="NCBIfam" id="TIGR00256">
    <property type="entry name" value="D-aminoacyl-tRNA deacylase"/>
    <property type="match status" value="1"/>
</dbReference>
<dbReference type="EC" id="3.1.1.96" evidence="2"/>
<comment type="similarity">
    <text evidence="1">Belongs to the DTD family.</text>
</comment>
<evidence type="ECO:0000313" key="2">
    <source>
        <dbReference type="EMBL" id="MPM35842.1"/>
    </source>
</evidence>
<dbReference type="GO" id="GO:0051500">
    <property type="term" value="F:D-tyrosyl-tRNA(Tyr) deacylase activity"/>
    <property type="evidence" value="ECO:0007669"/>
    <property type="project" value="TreeGrafter"/>
</dbReference>
<dbReference type="PANTHER" id="PTHR10472:SF5">
    <property type="entry name" value="D-AMINOACYL-TRNA DEACYLASE 1"/>
    <property type="match status" value="1"/>
</dbReference>
<dbReference type="GO" id="GO:0005737">
    <property type="term" value="C:cytoplasm"/>
    <property type="evidence" value="ECO:0007669"/>
    <property type="project" value="InterPro"/>
</dbReference>
<dbReference type="Gene3D" id="3.50.80.10">
    <property type="entry name" value="D-tyrosyl-tRNA(Tyr) deacylase"/>
    <property type="match status" value="1"/>
</dbReference>
<dbReference type="PANTHER" id="PTHR10472">
    <property type="entry name" value="D-TYROSYL-TRNA TYR DEACYLASE"/>
    <property type="match status" value="1"/>
</dbReference>
<dbReference type="HAMAP" id="MF_00518">
    <property type="entry name" value="Deacylase_Dtd"/>
    <property type="match status" value="1"/>
</dbReference>
<accession>A0A644Z4X0</accession>
<reference evidence="2" key="1">
    <citation type="submission" date="2019-08" db="EMBL/GenBank/DDBJ databases">
        <authorList>
            <person name="Kucharzyk K."/>
            <person name="Murdoch R.W."/>
            <person name="Higgins S."/>
            <person name="Loffler F."/>
        </authorList>
    </citation>
    <scope>NUCLEOTIDE SEQUENCE</scope>
</reference>
<keyword evidence="2" id="KW-0378">Hydrolase</keyword>
<dbReference type="SUPFAM" id="SSF69500">
    <property type="entry name" value="DTD-like"/>
    <property type="match status" value="1"/>
</dbReference>
<name>A0A644Z4X0_9ZZZZ</name>
<dbReference type="AlphaFoldDB" id="A0A644Z4X0"/>
<dbReference type="InterPro" id="IPR023509">
    <property type="entry name" value="DTD-like_sf"/>
</dbReference>
<dbReference type="FunFam" id="3.50.80.10:FF:000001">
    <property type="entry name" value="D-aminoacyl-tRNA deacylase"/>
    <property type="match status" value="1"/>
</dbReference>
<sequence>MKAVIQRVKDAQVSVDGKVVGKIGFGLLIYLGVQKGDSLENLQWLCTKIMKLRIFSDDKGKMNLSPKEVAASLLVVSQFTLVANLSKGNRPSYDEAADPKDADLLYQKSLELFSAEGFFVQSGTFGAHMDVTYTNDGPVTFILQS</sequence>
<dbReference type="EMBL" id="VSSQ01007415">
    <property type="protein sequence ID" value="MPM35842.1"/>
    <property type="molecule type" value="Genomic_DNA"/>
</dbReference>
<dbReference type="Pfam" id="PF02580">
    <property type="entry name" value="Tyr_Deacylase"/>
    <property type="match status" value="1"/>
</dbReference>
<gene>
    <name evidence="2" type="primary">dtd_23</name>
    <name evidence="2" type="ORF">SDC9_82436</name>
</gene>
<protein>
    <submittedName>
        <fullName evidence="2">D-aminoacyl-tRNA deacylase</fullName>
        <ecNumber evidence="2">3.1.1.96</ecNumber>
    </submittedName>
</protein>
<evidence type="ECO:0000256" key="1">
    <source>
        <dbReference type="ARBA" id="ARBA00009673"/>
    </source>
</evidence>
<organism evidence="2">
    <name type="scientific">bioreactor metagenome</name>
    <dbReference type="NCBI Taxonomy" id="1076179"/>
    <lineage>
        <taxon>unclassified sequences</taxon>
        <taxon>metagenomes</taxon>
        <taxon>ecological metagenomes</taxon>
    </lineage>
</organism>
<proteinExistence type="inferred from homology"/>